<evidence type="ECO:0000313" key="1">
    <source>
        <dbReference type="EMBL" id="TKR25471.1"/>
    </source>
</evidence>
<gene>
    <name evidence="1" type="ORF">DM868_08585</name>
</gene>
<protein>
    <submittedName>
        <fullName evidence="1">PIG-L family deacetylase</fullName>
    </submittedName>
</protein>
<dbReference type="RefSeq" id="WP_137276470.1">
    <property type="nucleotide sequence ID" value="NZ_QKNX01000003.1"/>
</dbReference>
<keyword evidence="2" id="KW-1185">Reference proteome</keyword>
<proteinExistence type="predicted"/>
<dbReference type="AlphaFoldDB" id="A0A4U5JB22"/>
<dbReference type="EMBL" id="QKNX01000003">
    <property type="protein sequence ID" value="TKR25471.1"/>
    <property type="molecule type" value="Genomic_DNA"/>
</dbReference>
<comment type="caution">
    <text evidence="1">The sequence shown here is derived from an EMBL/GenBank/DDBJ whole genome shotgun (WGS) entry which is preliminary data.</text>
</comment>
<dbReference type="SUPFAM" id="SSF102588">
    <property type="entry name" value="LmbE-like"/>
    <property type="match status" value="1"/>
</dbReference>
<reference evidence="1 2" key="1">
    <citation type="submission" date="2019-04" db="EMBL/GenBank/DDBJ databases">
        <title>Natronomonas sp. F20-122 a newhaloarchaeon isolated from a saline saltern of Isla Bacuta, Huelva, Spain.</title>
        <authorList>
            <person name="Duran-Viseras A."/>
            <person name="Sanchez-Porro C."/>
            <person name="Ventosa A."/>
        </authorList>
    </citation>
    <scope>NUCLEOTIDE SEQUENCE [LARGE SCALE GENOMIC DNA]</scope>
    <source>
        <strain evidence="1 2">F20-122</strain>
    </source>
</reference>
<dbReference type="InterPro" id="IPR003737">
    <property type="entry name" value="GlcNAc_PI_deacetylase-related"/>
</dbReference>
<dbReference type="Pfam" id="PF02585">
    <property type="entry name" value="PIG-L"/>
    <property type="match status" value="1"/>
</dbReference>
<dbReference type="InterPro" id="IPR024078">
    <property type="entry name" value="LmbE-like_dom_sf"/>
</dbReference>
<accession>A0A4U5JB22</accession>
<dbReference type="PANTHER" id="PTHR12993">
    <property type="entry name" value="N-ACETYLGLUCOSAMINYL-PHOSPHATIDYLINOSITOL DE-N-ACETYLASE-RELATED"/>
    <property type="match status" value="1"/>
</dbReference>
<dbReference type="Gene3D" id="3.40.50.10320">
    <property type="entry name" value="LmbE-like"/>
    <property type="match status" value="1"/>
</dbReference>
<organism evidence="1 2">
    <name type="scientific">Natronomonas salsuginis</name>
    <dbReference type="NCBI Taxonomy" id="2217661"/>
    <lineage>
        <taxon>Archaea</taxon>
        <taxon>Methanobacteriati</taxon>
        <taxon>Methanobacteriota</taxon>
        <taxon>Stenosarchaea group</taxon>
        <taxon>Halobacteria</taxon>
        <taxon>Halobacteriales</taxon>
        <taxon>Natronomonadaceae</taxon>
        <taxon>Natronomonas</taxon>
    </lineage>
</organism>
<dbReference type="OrthoDB" id="70547at2157"/>
<dbReference type="GO" id="GO:0016811">
    <property type="term" value="F:hydrolase activity, acting on carbon-nitrogen (but not peptide) bonds, in linear amides"/>
    <property type="evidence" value="ECO:0007669"/>
    <property type="project" value="TreeGrafter"/>
</dbReference>
<sequence length="203" mass="23452">MSTLSYDNVLALSPHTDDAELGAGGTLSKLKRSGANITVFGFSAPRDVNRTEFKASTDVLGVDEIEIFDFETRRFPSSRQDLLQLLYDYDQEYKPDLVLTPSTNDLHQDHQVVTEEAMRAFKSSTIFGYELPWNNIHFDQNCFVELEDIDLEIKLEMLRKYESQIDRRDYFEEDYLRGLVRTRGVQIGSQFAEGFEVIRLVMN</sequence>
<dbReference type="Proteomes" id="UP000308037">
    <property type="component" value="Unassembled WGS sequence"/>
</dbReference>
<evidence type="ECO:0000313" key="2">
    <source>
        <dbReference type="Proteomes" id="UP000308037"/>
    </source>
</evidence>
<name>A0A4U5JB22_9EURY</name>
<dbReference type="PANTHER" id="PTHR12993:SF11">
    <property type="entry name" value="N-ACETYLGLUCOSAMINYL-PHOSPHATIDYLINOSITOL DE-N-ACETYLASE"/>
    <property type="match status" value="1"/>
</dbReference>